<evidence type="ECO:0000313" key="2">
    <source>
        <dbReference type="EMBL" id="KAK4145934.1"/>
    </source>
</evidence>
<dbReference type="AlphaFoldDB" id="A0AAN6V6X9"/>
<protein>
    <submittedName>
        <fullName evidence="2">Uncharacterized protein</fullName>
    </submittedName>
</protein>
<keyword evidence="1" id="KW-0812">Transmembrane</keyword>
<accession>A0AAN6V6X9</accession>
<feature type="transmembrane region" description="Helical" evidence="1">
    <location>
        <begin position="72"/>
        <end position="92"/>
    </location>
</feature>
<reference evidence="2" key="2">
    <citation type="submission" date="2023-05" db="EMBL/GenBank/DDBJ databases">
        <authorList>
            <consortium name="Lawrence Berkeley National Laboratory"/>
            <person name="Steindorff A."/>
            <person name="Hensen N."/>
            <person name="Bonometti L."/>
            <person name="Westerberg I."/>
            <person name="Brannstrom I.O."/>
            <person name="Guillou S."/>
            <person name="Cros-Aarteil S."/>
            <person name="Calhoun S."/>
            <person name="Haridas S."/>
            <person name="Kuo A."/>
            <person name="Mondo S."/>
            <person name="Pangilinan J."/>
            <person name="Riley R."/>
            <person name="Labutti K."/>
            <person name="Andreopoulos B."/>
            <person name="Lipzen A."/>
            <person name="Chen C."/>
            <person name="Yanf M."/>
            <person name="Daum C."/>
            <person name="Ng V."/>
            <person name="Clum A."/>
            <person name="Ohm R."/>
            <person name="Martin F."/>
            <person name="Silar P."/>
            <person name="Natvig D."/>
            <person name="Lalanne C."/>
            <person name="Gautier V."/>
            <person name="Ament-Velasquez S.L."/>
            <person name="Kruys A."/>
            <person name="Hutchinson M.I."/>
            <person name="Powell A.J."/>
            <person name="Barry K."/>
            <person name="Miller A.N."/>
            <person name="Grigoriev I.V."/>
            <person name="Debuchy R."/>
            <person name="Gladieux P."/>
            <person name="Thoren M.H."/>
            <person name="Johannesson H."/>
        </authorList>
    </citation>
    <scope>NUCLEOTIDE SEQUENCE</scope>
    <source>
        <strain evidence="2">CBS 141.50</strain>
    </source>
</reference>
<keyword evidence="1" id="KW-0472">Membrane</keyword>
<dbReference type="Proteomes" id="UP001302676">
    <property type="component" value="Unassembled WGS sequence"/>
</dbReference>
<reference evidence="2" key="1">
    <citation type="journal article" date="2023" name="Mol. Phylogenet. Evol.">
        <title>Genome-scale phylogeny and comparative genomics of the fungal order Sordariales.</title>
        <authorList>
            <person name="Hensen N."/>
            <person name="Bonometti L."/>
            <person name="Westerberg I."/>
            <person name="Brannstrom I.O."/>
            <person name="Guillou S."/>
            <person name="Cros-Aarteil S."/>
            <person name="Calhoun S."/>
            <person name="Haridas S."/>
            <person name="Kuo A."/>
            <person name="Mondo S."/>
            <person name="Pangilinan J."/>
            <person name="Riley R."/>
            <person name="LaButti K."/>
            <person name="Andreopoulos B."/>
            <person name="Lipzen A."/>
            <person name="Chen C."/>
            <person name="Yan M."/>
            <person name="Daum C."/>
            <person name="Ng V."/>
            <person name="Clum A."/>
            <person name="Steindorff A."/>
            <person name="Ohm R.A."/>
            <person name="Martin F."/>
            <person name="Silar P."/>
            <person name="Natvig D.O."/>
            <person name="Lalanne C."/>
            <person name="Gautier V."/>
            <person name="Ament-Velasquez S.L."/>
            <person name="Kruys A."/>
            <person name="Hutchinson M.I."/>
            <person name="Powell A.J."/>
            <person name="Barry K."/>
            <person name="Miller A.N."/>
            <person name="Grigoriev I.V."/>
            <person name="Debuchy R."/>
            <person name="Gladieux P."/>
            <person name="Hiltunen Thoren M."/>
            <person name="Johannesson H."/>
        </authorList>
    </citation>
    <scope>NUCLEOTIDE SEQUENCE</scope>
    <source>
        <strain evidence="2">CBS 141.50</strain>
    </source>
</reference>
<dbReference type="EMBL" id="MU853564">
    <property type="protein sequence ID" value="KAK4145934.1"/>
    <property type="molecule type" value="Genomic_DNA"/>
</dbReference>
<feature type="transmembrane region" description="Helical" evidence="1">
    <location>
        <begin position="271"/>
        <end position="294"/>
    </location>
</feature>
<feature type="transmembrane region" description="Helical" evidence="1">
    <location>
        <begin position="241"/>
        <end position="259"/>
    </location>
</feature>
<evidence type="ECO:0000256" key="1">
    <source>
        <dbReference type="SAM" id="Phobius"/>
    </source>
</evidence>
<keyword evidence="1" id="KW-1133">Transmembrane helix</keyword>
<organism evidence="2 3">
    <name type="scientific">Dichotomopilus funicola</name>
    <dbReference type="NCBI Taxonomy" id="1934379"/>
    <lineage>
        <taxon>Eukaryota</taxon>
        <taxon>Fungi</taxon>
        <taxon>Dikarya</taxon>
        <taxon>Ascomycota</taxon>
        <taxon>Pezizomycotina</taxon>
        <taxon>Sordariomycetes</taxon>
        <taxon>Sordariomycetidae</taxon>
        <taxon>Sordariales</taxon>
        <taxon>Chaetomiaceae</taxon>
        <taxon>Dichotomopilus</taxon>
    </lineage>
</organism>
<feature type="transmembrane region" description="Helical" evidence="1">
    <location>
        <begin position="40"/>
        <end position="60"/>
    </location>
</feature>
<name>A0AAN6V6X9_9PEZI</name>
<dbReference type="GeneID" id="87813082"/>
<gene>
    <name evidence="2" type="ORF">C8A04DRAFT_10115</name>
</gene>
<evidence type="ECO:0000313" key="3">
    <source>
        <dbReference type="Proteomes" id="UP001302676"/>
    </source>
</evidence>
<dbReference type="RefSeq" id="XP_062639305.1">
    <property type="nucleotide sequence ID" value="XM_062776469.1"/>
</dbReference>
<feature type="transmembrane region" description="Helical" evidence="1">
    <location>
        <begin position="131"/>
        <end position="152"/>
    </location>
</feature>
<proteinExistence type="predicted"/>
<keyword evidence="3" id="KW-1185">Reference proteome</keyword>
<sequence length="300" mass="33293">MFFVGIIFSAFAFRNAADFQRYLNSQCNAQADGDIAGVGVRVAFWIQIGMLVFIVGIKSVAISPSNAAVKELAGGLVITHLSLGISLLVLSYQGKLSGLNAALGAMVLDAQNVALSVSFSSREVLAARSEVVTIAITQFTGLVWIGVLMSGYTVGRYQTDDCPCFSFFWWSWHDTCLGVPMMETSIFWVYYDFRWLNSIHNWLFGLRYMWDFHLWEKYASDDLDVVEPFWTHVPEMVGFSLFRHAVFGLGSLAAAELTLRAHNAGRGPEEFTVGQVTGIVVASLTFLRAAWLFLVTFSKD</sequence>
<comment type="caution">
    <text evidence="2">The sequence shown here is derived from an EMBL/GenBank/DDBJ whole genome shotgun (WGS) entry which is preliminary data.</text>
</comment>